<dbReference type="InterPro" id="IPR001611">
    <property type="entry name" value="Leu-rich_rpt"/>
</dbReference>
<dbReference type="OrthoDB" id="6363818at2759"/>
<dbReference type="SUPFAM" id="SSF57184">
    <property type="entry name" value="Growth factor receptor domain"/>
    <property type="match status" value="1"/>
</dbReference>
<evidence type="ECO:0000256" key="1">
    <source>
        <dbReference type="ARBA" id="ARBA00022729"/>
    </source>
</evidence>
<dbReference type="InterPro" id="IPR032675">
    <property type="entry name" value="LRR_dom_sf"/>
</dbReference>
<name>A0A2G8JWX1_STIJA</name>
<dbReference type="GO" id="GO:0031012">
    <property type="term" value="C:extracellular matrix"/>
    <property type="evidence" value="ECO:0007669"/>
    <property type="project" value="TreeGrafter"/>
</dbReference>
<evidence type="ECO:0000313" key="2">
    <source>
        <dbReference type="EMBL" id="PIK40175.1"/>
    </source>
</evidence>
<dbReference type="Gene3D" id="2.10.50.10">
    <property type="entry name" value="Tumor Necrosis Factor Receptor, subunit A, domain 2"/>
    <property type="match status" value="1"/>
</dbReference>
<keyword evidence="3" id="KW-1185">Reference proteome</keyword>
<keyword evidence="1" id="KW-0732">Signal</keyword>
<dbReference type="Proteomes" id="UP000230750">
    <property type="component" value="Unassembled WGS sequence"/>
</dbReference>
<accession>A0A2G8JWX1</accession>
<organism evidence="2 3">
    <name type="scientific">Stichopus japonicus</name>
    <name type="common">Sea cucumber</name>
    <dbReference type="NCBI Taxonomy" id="307972"/>
    <lineage>
        <taxon>Eukaryota</taxon>
        <taxon>Metazoa</taxon>
        <taxon>Echinodermata</taxon>
        <taxon>Eleutherozoa</taxon>
        <taxon>Echinozoa</taxon>
        <taxon>Holothuroidea</taxon>
        <taxon>Aspidochirotacea</taxon>
        <taxon>Aspidochirotida</taxon>
        <taxon>Stichopodidae</taxon>
        <taxon>Apostichopus</taxon>
    </lineage>
</organism>
<dbReference type="AlphaFoldDB" id="A0A2G8JWX1"/>
<dbReference type="GO" id="GO:0005615">
    <property type="term" value="C:extracellular space"/>
    <property type="evidence" value="ECO:0007669"/>
    <property type="project" value="TreeGrafter"/>
</dbReference>
<gene>
    <name evidence="2" type="ORF">BSL78_22984</name>
</gene>
<reference evidence="2 3" key="1">
    <citation type="journal article" date="2017" name="PLoS Biol.">
        <title>The sea cucumber genome provides insights into morphological evolution and visceral regeneration.</title>
        <authorList>
            <person name="Zhang X."/>
            <person name="Sun L."/>
            <person name="Yuan J."/>
            <person name="Sun Y."/>
            <person name="Gao Y."/>
            <person name="Zhang L."/>
            <person name="Li S."/>
            <person name="Dai H."/>
            <person name="Hamel J.F."/>
            <person name="Liu C."/>
            <person name="Yu Y."/>
            <person name="Liu S."/>
            <person name="Lin W."/>
            <person name="Guo K."/>
            <person name="Jin S."/>
            <person name="Xu P."/>
            <person name="Storey K.B."/>
            <person name="Huan P."/>
            <person name="Zhang T."/>
            <person name="Zhou Y."/>
            <person name="Zhang J."/>
            <person name="Lin C."/>
            <person name="Li X."/>
            <person name="Xing L."/>
            <person name="Huo D."/>
            <person name="Sun M."/>
            <person name="Wang L."/>
            <person name="Mercier A."/>
            <person name="Li F."/>
            <person name="Yang H."/>
            <person name="Xiang J."/>
        </authorList>
    </citation>
    <scope>NUCLEOTIDE SEQUENCE [LARGE SCALE GENOMIC DNA]</scope>
    <source>
        <strain evidence="2">Shaxun</strain>
        <tissue evidence="2">Muscle</tissue>
    </source>
</reference>
<evidence type="ECO:0000313" key="3">
    <source>
        <dbReference type="Proteomes" id="UP000230750"/>
    </source>
</evidence>
<dbReference type="Gene3D" id="3.80.10.10">
    <property type="entry name" value="Ribonuclease Inhibitor"/>
    <property type="match status" value="1"/>
</dbReference>
<dbReference type="Pfam" id="PF13855">
    <property type="entry name" value="LRR_8"/>
    <property type="match status" value="1"/>
</dbReference>
<proteinExistence type="predicted"/>
<dbReference type="InterPro" id="IPR050328">
    <property type="entry name" value="Dev_Immune_Receptor"/>
</dbReference>
<sequence length="388" mass="42975">MFLQQIIWCNAFLHNGISGGTLAGIHSISNLLVYKANIDALPEDLFSTVQLNGTVDFGGNKLRSLPAKLFSYRIYKIKALYLYHNLLQSIPSGIFCNLEYLENIYLFGNKITRLPESMMLGTSVTNIFLFQNNIDQISGAPFFTGRNDSEVKLVHLQGNPLRTVEPSAISGISESGLIILYCDFITIPWTARAVNISCVGNTYTPVIEFDDYAARSLRRSGFHCSSISQSSNCTACAVGTYGSEKADGCLGCPRGGFYQNEVGQSATDGGIACKKCNNGTFVMNGEGTSPLSCEVCPDGTDKSKPAEYRACFCLENYYRTYRFGQCYLCQREGMKCSGEYASIGYGYYWNWSYTDVNKYIDFVNNLKCPTNGVPQRHTIFRRSPTNGS</sequence>
<dbReference type="EMBL" id="MRZV01001156">
    <property type="protein sequence ID" value="PIK40175.1"/>
    <property type="molecule type" value="Genomic_DNA"/>
</dbReference>
<dbReference type="SUPFAM" id="SSF52058">
    <property type="entry name" value="L domain-like"/>
    <property type="match status" value="1"/>
</dbReference>
<dbReference type="PANTHER" id="PTHR24373:SF398">
    <property type="entry name" value="LEUCINE-RICH REPEAT-CONTAINING G-PROTEIN COUPLED RECEPTOR 6"/>
    <property type="match status" value="1"/>
</dbReference>
<protein>
    <recommendedName>
        <fullName evidence="4">Tyrosine-protein kinase ephrin type A/B receptor-like domain-containing protein</fullName>
    </recommendedName>
</protein>
<dbReference type="InterPro" id="IPR009030">
    <property type="entry name" value="Growth_fac_rcpt_cys_sf"/>
</dbReference>
<evidence type="ECO:0008006" key="4">
    <source>
        <dbReference type="Google" id="ProtNLM"/>
    </source>
</evidence>
<comment type="caution">
    <text evidence="2">The sequence shown here is derived from an EMBL/GenBank/DDBJ whole genome shotgun (WGS) entry which is preliminary data.</text>
</comment>
<dbReference type="PANTHER" id="PTHR24373">
    <property type="entry name" value="SLIT RELATED LEUCINE-RICH REPEAT NEURONAL PROTEIN"/>
    <property type="match status" value="1"/>
</dbReference>